<evidence type="ECO:0000256" key="4">
    <source>
        <dbReference type="SAM" id="MobiDB-lite"/>
    </source>
</evidence>
<dbReference type="InterPro" id="IPR010071">
    <property type="entry name" value="AA_adenyl_dom"/>
</dbReference>
<evidence type="ECO:0000313" key="6">
    <source>
        <dbReference type="EMBL" id="AKA59377.1"/>
    </source>
</evidence>
<evidence type="ECO:0000256" key="3">
    <source>
        <dbReference type="ARBA" id="ARBA00022553"/>
    </source>
</evidence>
<dbReference type="InterPro" id="IPR023213">
    <property type="entry name" value="CAT-like_dom_sf"/>
</dbReference>
<keyword evidence="3" id="KW-0597">Phosphoprotein</keyword>
<dbReference type="GO" id="GO:0031177">
    <property type="term" value="F:phosphopantetheine binding"/>
    <property type="evidence" value="ECO:0007669"/>
    <property type="project" value="InterPro"/>
</dbReference>
<dbReference type="Pfam" id="PF13193">
    <property type="entry name" value="AMP-binding_C"/>
    <property type="match status" value="1"/>
</dbReference>
<dbReference type="GO" id="GO:0043041">
    <property type="term" value="P:amino acid activation for nonribosomal peptide biosynthetic process"/>
    <property type="evidence" value="ECO:0007669"/>
    <property type="project" value="TreeGrafter"/>
</dbReference>
<dbReference type="InterPro" id="IPR036736">
    <property type="entry name" value="ACP-like_sf"/>
</dbReference>
<dbReference type="Gene3D" id="1.10.1200.10">
    <property type="entry name" value="ACP-like"/>
    <property type="match status" value="2"/>
</dbReference>
<dbReference type="PANTHER" id="PTHR45527:SF1">
    <property type="entry name" value="FATTY ACID SYNTHASE"/>
    <property type="match status" value="1"/>
</dbReference>
<dbReference type="Gene3D" id="3.30.559.10">
    <property type="entry name" value="Chloramphenicol acetyltransferase-like domain"/>
    <property type="match status" value="3"/>
</dbReference>
<dbReference type="InterPro" id="IPR009081">
    <property type="entry name" value="PP-bd_ACP"/>
</dbReference>
<dbReference type="GO" id="GO:0044550">
    <property type="term" value="P:secondary metabolite biosynthetic process"/>
    <property type="evidence" value="ECO:0007669"/>
    <property type="project" value="TreeGrafter"/>
</dbReference>
<dbReference type="SMART" id="SM00823">
    <property type="entry name" value="PKS_PP"/>
    <property type="match status" value="2"/>
</dbReference>
<dbReference type="InterPro" id="IPR006162">
    <property type="entry name" value="Ppantetheine_attach_site"/>
</dbReference>
<accession>A0A0E3GLU8</accession>
<dbReference type="Pfam" id="PF00501">
    <property type="entry name" value="AMP-binding"/>
    <property type="match status" value="1"/>
</dbReference>
<dbReference type="SUPFAM" id="SSF56801">
    <property type="entry name" value="Acetyl-CoA synthetase-like"/>
    <property type="match status" value="1"/>
</dbReference>
<dbReference type="GO" id="GO:0003824">
    <property type="term" value="F:catalytic activity"/>
    <property type="evidence" value="ECO:0007669"/>
    <property type="project" value="InterPro"/>
</dbReference>
<dbReference type="FunFam" id="1.10.1200.10:FF:000005">
    <property type="entry name" value="Nonribosomal peptide synthetase 1"/>
    <property type="match status" value="1"/>
</dbReference>
<dbReference type="PROSITE" id="PS00012">
    <property type="entry name" value="PHOSPHOPANTETHEINE"/>
    <property type="match status" value="1"/>
</dbReference>
<dbReference type="Gene3D" id="3.40.50.12780">
    <property type="entry name" value="N-terminal domain of ligase-like"/>
    <property type="match status" value="1"/>
</dbReference>
<dbReference type="NCBIfam" id="TIGR01733">
    <property type="entry name" value="AA-adenyl-dom"/>
    <property type="match status" value="1"/>
</dbReference>
<dbReference type="Gene3D" id="3.30.559.30">
    <property type="entry name" value="Nonribosomal peptide synthetase, condensation domain"/>
    <property type="match status" value="1"/>
</dbReference>
<reference evidence="6" key="1">
    <citation type="journal article" date="2015" name="Proc. Natl. Acad. Sci. U.S.A.">
        <title>Multiplexed metagenome mining using short DNA sequence tags facilitates targeted discovery of epoxyketone proteasome inhibitors.</title>
        <authorList>
            <person name="Owen J.G."/>
            <person name="Charlop-Powers Z."/>
            <person name="Smith A.G."/>
            <person name="Ternei M.A."/>
            <person name="Calle P.Y."/>
            <person name="Reddy B.V."/>
            <person name="Montiel D."/>
            <person name="Brady S.F."/>
        </authorList>
    </citation>
    <scope>NUCLEOTIDE SEQUENCE</scope>
</reference>
<dbReference type="SUPFAM" id="SSF47336">
    <property type="entry name" value="ACP-like"/>
    <property type="match status" value="2"/>
</dbReference>
<protein>
    <submittedName>
        <fullName evidence="6">Non-ribosomal peptide synthetase</fullName>
    </submittedName>
</protein>
<dbReference type="Pfam" id="PF00550">
    <property type="entry name" value="PP-binding"/>
    <property type="match status" value="2"/>
</dbReference>
<feature type="compositionally biased region" description="Basic and acidic residues" evidence="4">
    <location>
        <begin position="1555"/>
        <end position="1571"/>
    </location>
</feature>
<feature type="compositionally biased region" description="Basic residues" evidence="4">
    <location>
        <begin position="1572"/>
        <end position="1587"/>
    </location>
</feature>
<dbReference type="InterPro" id="IPR025110">
    <property type="entry name" value="AMP-bd_C"/>
</dbReference>
<evidence type="ECO:0000259" key="5">
    <source>
        <dbReference type="PROSITE" id="PS50075"/>
    </source>
</evidence>
<dbReference type="InterPro" id="IPR001242">
    <property type="entry name" value="Condensation_dom"/>
</dbReference>
<evidence type="ECO:0000256" key="2">
    <source>
        <dbReference type="ARBA" id="ARBA00022450"/>
    </source>
</evidence>
<dbReference type="GO" id="GO:0005737">
    <property type="term" value="C:cytoplasm"/>
    <property type="evidence" value="ECO:0007669"/>
    <property type="project" value="TreeGrafter"/>
</dbReference>
<dbReference type="EMBL" id="KP830089">
    <property type="protein sequence ID" value="AKA59377.1"/>
    <property type="molecule type" value="Genomic_DNA"/>
</dbReference>
<feature type="domain" description="Carrier" evidence="5">
    <location>
        <begin position="1479"/>
        <end position="1554"/>
    </location>
</feature>
<keyword evidence="2" id="KW-0596">Phosphopantetheine</keyword>
<proteinExistence type="predicted"/>
<sequence length="1587" mass="172620">MDRPRETLMHRHDPTFPMSTFQERIWFAEQLEPELALYNVPRAWRLSTPLAPQRLRAALAEVVERHEILRTRFFTLDGRPQQAVAAPWSPELLRLRVTAADAAEHERRIAEVIHDQAHRRFDPSSGRLLRAVLIDADGMDQVFLLVVHHLIWDAASDQVFLAELDACYRAAAGHDEIVICPATPHQERMAFVDRFENGELYEHGPVYHNLPLLLELDEPVETGALQAAVTAVLARHEALRTVLAFEPGGVTQRVLPPAAARVDHVEAGEEPLATWVRQAFDLGKGPLFRVAAQPSGAGGTRLALVGHAAIVDRTSLSTVADELLALLAGKTPETEPIAFRHWYATRDSRAAAADLAELRRHHARAVEPLRLPENGPRPAVHVYREESVPVEVPPGDGGAGEEALLLAAFVALLSWYSGQDELVVGTVADQGADASARVVGPVANLVPLRFALTATEPVAAFVRRCAAELDFARRHARAPFDELVRELDPPKDMSRMALFDVLFQYVTAEPEADGVRREEAGSGHGKYDLHLFLRRDGARVRGRLVYNGRYFDRARMVALSGHFTRLVGLLRADATAEVGALEPLDDTERTRQQLTWNDTGCDYPGVSLPEQLRRVCADGPEQPALTSGGRSVSYSELLVQVTARAAALVARGVRPGELVAVAAGRGLDQVTAVLSVLFAGAAYLPLDPAAPVDRNAFILADSGCRWLLADDAAAVPVDFAGQVVRLGESGAGASLPEVPADAPAYCIYTSGTTGRPKGVVITHRNVIRLVLNDRFPLRIGAADVWTLFHSLAFDFSVWELFGCLCRGGRLVVLDDQQVRNPEALLEVLRRERVTVLNQTPGAFAHLCDALDGDRDPLDALRYVVFGGQRLRPAALGAFAERHPGAELINMYGITETTVHVTVHRLTAADIAGDVSVVGVPIPTTTLYLLDPANGRRFVPVGAVGEIYVGGLGVAGGYLHRPELTAERFVPNPYGPGQLFRSGDLARHRGDGTIEYVGRRDSQVKIRGYRVEPGEIEVCLARHPAVEEAVVLPGADDPDRLDAFVRFRGSARPQAGDLRTHLATMLPAHMIPATFRTVPRIPLTSNGKVDVAALRDGGSSLAGPAGSEPAGPTAWTMATIWSDVLKIGRVSANDSFFEVGGHSLLATRLVTEIAERLGVRLPLRHLFESPRLQQLADLVDRLAAEEATAPSAAPAPPATTDVLAPASAFQQRLWLAEQVDPGTTVYTMPHMWRIRGRLEPDAVRSALRSVVRRHEMLRTRFLERDGKLWQVIGDPYTPDVAYEDLRPLALPEADRLRRVEERLRAEAQRRHDPAAGRVLWAVLLDLAADDQVLFLCNHHMYSDGESMALLLREVAAHLSGLAERDGGWTPYIDVSLAVVAGLPEPFRVGPASLHVVPVGAADSEYAAKFALTASFTETDDGLVGTLAYRGDRYDRDQVAEMGRWLGELLDDFPARIGDPAVPPVSAAPAPAAPVPQTAVAVPAEIERSVAELWCALLDLPEVDPDVNFFEAGGTSLRLVLLHSRLRTRLGTTLPLAALFAHPTVRSMARAVADESAAGHRQPEGGDARERAAQARRNRAARRPGGRGA</sequence>
<dbReference type="InterPro" id="IPR045851">
    <property type="entry name" value="AMP-bd_C_sf"/>
</dbReference>
<dbReference type="InterPro" id="IPR020806">
    <property type="entry name" value="PKS_PP-bd"/>
</dbReference>
<dbReference type="Gene3D" id="3.30.300.30">
    <property type="match status" value="1"/>
</dbReference>
<name>A0A0E3GLU8_9BACT</name>
<dbReference type="InterPro" id="IPR000873">
    <property type="entry name" value="AMP-dep_synth/lig_dom"/>
</dbReference>
<evidence type="ECO:0000256" key="1">
    <source>
        <dbReference type="ARBA" id="ARBA00001957"/>
    </source>
</evidence>
<feature type="domain" description="Carrier" evidence="5">
    <location>
        <begin position="1107"/>
        <end position="1182"/>
    </location>
</feature>
<feature type="region of interest" description="Disordered" evidence="4">
    <location>
        <begin position="1549"/>
        <end position="1587"/>
    </location>
</feature>
<dbReference type="CDD" id="cd17643">
    <property type="entry name" value="A_NRPS_Cytc1-like"/>
    <property type="match status" value="1"/>
</dbReference>
<dbReference type="SUPFAM" id="SSF52777">
    <property type="entry name" value="CoA-dependent acyltransferases"/>
    <property type="match status" value="5"/>
</dbReference>
<comment type="cofactor">
    <cofactor evidence="1">
        <name>pantetheine 4'-phosphate</name>
        <dbReference type="ChEBI" id="CHEBI:47942"/>
    </cofactor>
</comment>
<dbReference type="InterPro" id="IPR042099">
    <property type="entry name" value="ANL_N_sf"/>
</dbReference>
<dbReference type="PROSITE" id="PS50075">
    <property type="entry name" value="CARRIER"/>
    <property type="match status" value="2"/>
</dbReference>
<organism evidence="6">
    <name type="scientific">uncultured bacterium AB_9</name>
    <dbReference type="NCBI Taxonomy" id="1630012"/>
    <lineage>
        <taxon>Bacteria</taxon>
        <taxon>environmental samples</taxon>
    </lineage>
</organism>
<dbReference type="Pfam" id="PF00668">
    <property type="entry name" value="Condensation"/>
    <property type="match status" value="3"/>
</dbReference>
<dbReference type="PANTHER" id="PTHR45527">
    <property type="entry name" value="NONRIBOSOMAL PEPTIDE SYNTHETASE"/>
    <property type="match status" value="1"/>
</dbReference>